<name>D4DMP8_NEIEG</name>
<evidence type="ECO:0000313" key="2">
    <source>
        <dbReference type="Proteomes" id="UP000005536"/>
    </source>
</evidence>
<reference evidence="1 2" key="1">
    <citation type="submission" date="2010-02" db="EMBL/GenBank/DDBJ databases">
        <authorList>
            <person name="Weinstock G."/>
            <person name="Sodergren E."/>
            <person name="Clifton S."/>
            <person name="Fulton L."/>
            <person name="Fulton B."/>
            <person name="Courtney L."/>
            <person name="Fronick C."/>
            <person name="Harrison M."/>
            <person name="Strong C."/>
            <person name="Farmer C."/>
            <person name="Delahaunty K."/>
            <person name="Markovic C."/>
            <person name="Hall O."/>
            <person name="Minx P."/>
            <person name="Tomlinson C."/>
            <person name="Mitreva M."/>
            <person name="Nelson J."/>
            <person name="Hou S."/>
            <person name="Wollam A."/>
            <person name="Pepin K.H."/>
            <person name="Johnson M."/>
            <person name="Bhonagiri V."/>
            <person name="Zhang X."/>
            <person name="Suruliraj S."/>
            <person name="Warren W."/>
            <person name="Chinwalla A."/>
            <person name="Mardis E.R."/>
            <person name="Wilson R.K."/>
        </authorList>
    </citation>
    <scope>NUCLEOTIDE SEQUENCE [LARGE SCALE GENOMIC DNA]</scope>
    <source>
        <strain evidence="1 2">ATCC 29315</strain>
    </source>
</reference>
<dbReference type="EMBL" id="ADBF01000006">
    <property type="protein sequence ID" value="EFE50966.1"/>
    <property type="molecule type" value="Genomic_DNA"/>
</dbReference>
<organism evidence="1 2">
    <name type="scientific">Neisseria elongata subsp. glycolytica ATCC 29315</name>
    <dbReference type="NCBI Taxonomy" id="546263"/>
    <lineage>
        <taxon>Bacteria</taxon>
        <taxon>Pseudomonadati</taxon>
        <taxon>Pseudomonadota</taxon>
        <taxon>Betaproteobacteria</taxon>
        <taxon>Neisseriales</taxon>
        <taxon>Neisseriaceae</taxon>
        <taxon>Neisseria</taxon>
    </lineage>
</organism>
<dbReference type="AlphaFoldDB" id="D4DMP8"/>
<comment type="caution">
    <text evidence="1">The sequence shown here is derived from an EMBL/GenBank/DDBJ whole genome shotgun (WGS) entry which is preliminary data.</text>
</comment>
<accession>D4DMP8</accession>
<protein>
    <submittedName>
        <fullName evidence="1">Uncharacterized protein</fullName>
    </submittedName>
</protein>
<sequence length="42" mass="5121">MKYRCAFFDNGLRYERGGLYAKRLFSDTRILLPLHFIKFYSL</sequence>
<gene>
    <name evidence="1" type="ORF">NEIELOOT_00323</name>
</gene>
<proteinExistence type="predicted"/>
<evidence type="ECO:0000313" key="1">
    <source>
        <dbReference type="EMBL" id="EFE50966.1"/>
    </source>
</evidence>
<dbReference type="Proteomes" id="UP000005536">
    <property type="component" value="Unassembled WGS sequence"/>
</dbReference>